<accession>A0A6N2VIF9</accession>
<dbReference type="SFLD" id="SFLDS00001">
    <property type="entry name" value="Enolase"/>
    <property type="match status" value="1"/>
</dbReference>
<keyword evidence="5 12" id="KW-0963">Cytoplasm</keyword>
<feature type="active site" description="Proton donor" evidence="12 13">
    <location>
        <position position="209"/>
    </location>
</feature>
<dbReference type="InterPro" id="IPR036849">
    <property type="entry name" value="Enolase-like_C_sf"/>
</dbReference>
<evidence type="ECO:0000256" key="15">
    <source>
        <dbReference type="PIRSR" id="PIRSR001400-3"/>
    </source>
</evidence>
<comment type="cofactor">
    <cofactor evidence="12">
        <name>Mg(2+)</name>
        <dbReference type="ChEBI" id="CHEBI:18420"/>
    </cofactor>
    <text evidence="12">Binds a second Mg(2+) ion via substrate during catalysis.</text>
</comment>
<dbReference type="EMBL" id="CACRSS010000021">
    <property type="protein sequence ID" value="VYT29303.1"/>
    <property type="molecule type" value="Genomic_DNA"/>
</dbReference>
<dbReference type="HAMAP" id="MF_00318">
    <property type="entry name" value="Enolase"/>
    <property type="match status" value="1"/>
</dbReference>
<evidence type="ECO:0000256" key="4">
    <source>
        <dbReference type="ARBA" id="ARBA00017068"/>
    </source>
</evidence>
<evidence type="ECO:0000256" key="5">
    <source>
        <dbReference type="ARBA" id="ARBA00022490"/>
    </source>
</evidence>
<evidence type="ECO:0000256" key="12">
    <source>
        <dbReference type="HAMAP-Rule" id="MF_00318"/>
    </source>
</evidence>
<feature type="binding site" evidence="14">
    <location>
        <position position="395"/>
    </location>
    <ligand>
        <name>substrate</name>
    </ligand>
</feature>
<keyword evidence="9 12" id="KW-0324">Glycolysis</keyword>
<dbReference type="Pfam" id="PF00113">
    <property type="entry name" value="Enolase_C"/>
    <property type="match status" value="1"/>
</dbReference>
<dbReference type="FunFam" id="3.30.390.10:FF:000001">
    <property type="entry name" value="Enolase"/>
    <property type="match status" value="1"/>
</dbReference>
<dbReference type="PROSITE" id="PS00164">
    <property type="entry name" value="ENOLASE"/>
    <property type="match status" value="1"/>
</dbReference>
<dbReference type="AlphaFoldDB" id="A0A6N2VIF9"/>
<dbReference type="GO" id="GO:0006096">
    <property type="term" value="P:glycolytic process"/>
    <property type="evidence" value="ECO:0007669"/>
    <property type="project" value="UniProtKB-UniRule"/>
</dbReference>
<feature type="binding site" evidence="14">
    <location>
        <position position="168"/>
    </location>
    <ligand>
        <name>substrate</name>
    </ligand>
</feature>
<feature type="binding site" evidence="14">
    <location>
        <position position="159"/>
    </location>
    <ligand>
        <name>substrate</name>
    </ligand>
</feature>
<feature type="binding site" evidence="14">
    <location>
        <position position="292"/>
    </location>
    <ligand>
        <name>substrate</name>
    </ligand>
</feature>
<dbReference type="InterPro" id="IPR020809">
    <property type="entry name" value="Enolase_CS"/>
</dbReference>
<dbReference type="SUPFAM" id="SSF54826">
    <property type="entry name" value="Enolase N-terminal domain-like"/>
    <property type="match status" value="1"/>
</dbReference>
<dbReference type="GO" id="GO:0009986">
    <property type="term" value="C:cell surface"/>
    <property type="evidence" value="ECO:0007669"/>
    <property type="project" value="UniProtKB-SubCell"/>
</dbReference>
<comment type="catalytic activity">
    <reaction evidence="12">
        <text>(2R)-2-phosphoglycerate = phosphoenolpyruvate + H2O</text>
        <dbReference type="Rhea" id="RHEA:10164"/>
        <dbReference type="ChEBI" id="CHEBI:15377"/>
        <dbReference type="ChEBI" id="CHEBI:58289"/>
        <dbReference type="ChEBI" id="CHEBI:58702"/>
        <dbReference type="EC" id="4.2.1.11"/>
    </reaction>
</comment>
<evidence type="ECO:0000256" key="8">
    <source>
        <dbReference type="ARBA" id="ARBA00022842"/>
    </source>
</evidence>
<comment type="cofactor">
    <cofactor evidence="15">
        <name>Mg(2+)</name>
        <dbReference type="ChEBI" id="CHEBI:18420"/>
    </cofactor>
    <text evidence="15">Mg(2+) is required for catalysis and for stabilizing the dimer.</text>
</comment>
<dbReference type="InterPro" id="IPR020810">
    <property type="entry name" value="Enolase_C"/>
</dbReference>
<feature type="binding site" evidence="12 15">
    <location>
        <position position="319"/>
    </location>
    <ligand>
        <name>Mg(2+)</name>
        <dbReference type="ChEBI" id="CHEBI:18420"/>
    </ligand>
</feature>
<feature type="binding site" evidence="12">
    <location>
        <position position="374"/>
    </location>
    <ligand>
        <name>(2R)-2-phosphoglycerate</name>
        <dbReference type="ChEBI" id="CHEBI:58289"/>
    </ligand>
</feature>
<comment type="subcellular location">
    <subcellularLocation>
        <location evidence="12">Cytoplasm</location>
    </subcellularLocation>
    <subcellularLocation>
        <location evidence="12">Secreted</location>
    </subcellularLocation>
    <subcellularLocation>
        <location evidence="12">Cell surface</location>
    </subcellularLocation>
    <text evidence="12">Fractions of enolase are present in both the cytoplasm and on the cell surface.</text>
</comment>
<evidence type="ECO:0000259" key="17">
    <source>
        <dbReference type="SMART" id="SM01193"/>
    </source>
</evidence>
<dbReference type="UniPathway" id="UPA00109">
    <property type="reaction ID" value="UER00187"/>
</dbReference>
<evidence type="ECO:0000256" key="11">
    <source>
        <dbReference type="ARBA" id="ARBA00045763"/>
    </source>
</evidence>
<feature type="binding site" evidence="14">
    <location>
        <position position="319"/>
    </location>
    <ligand>
        <name>substrate</name>
    </ligand>
</feature>
<keyword evidence="6 12" id="KW-0964">Secreted</keyword>
<feature type="binding site" evidence="14">
    <location>
        <begin position="371"/>
        <end position="374"/>
    </location>
    <ligand>
        <name>substrate</name>
    </ligand>
</feature>
<dbReference type="NCBIfam" id="TIGR01060">
    <property type="entry name" value="eno"/>
    <property type="match status" value="1"/>
</dbReference>
<feature type="domain" description="Enolase N-terminal" evidence="17">
    <location>
        <begin position="8"/>
        <end position="138"/>
    </location>
</feature>
<feature type="binding site" evidence="12 15">
    <location>
        <position position="292"/>
    </location>
    <ligand>
        <name>Mg(2+)</name>
        <dbReference type="ChEBI" id="CHEBI:18420"/>
    </ligand>
</feature>
<dbReference type="PIRSF" id="PIRSF001400">
    <property type="entry name" value="Enolase"/>
    <property type="match status" value="1"/>
</dbReference>
<keyword evidence="8 12" id="KW-0460">Magnesium</keyword>
<dbReference type="GO" id="GO:0000015">
    <property type="term" value="C:phosphopyruvate hydratase complex"/>
    <property type="evidence" value="ECO:0007669"/>
    <property type="project" value="InterPro"/>
</dbReference>
<reference evidence="18" key="1">
    <citation type="submission" date="2019-11" db="EMBL/GenBank/DDBJ databases">
        <authorList>
            <person name="Feng L."/>
        </authorList>
    </citation>
    <scope>NUCLEOTIDE SEQUENCE</scope>
    <source>
        <strain evidence="18">AMuciniphilaLFYP55</strain>
    </source>
</reference>
<dbReference type="FunFam" id="3.20.20.120:FF:000001">
    <property type="entry name" value="Enolase"/>
    <property type="match status" value="1"/>
</dbReference>
<feature type="binding site" evidence="12 15">
    <location>
        <position position="246"/>
    </location>
    <ligand>
        <name>Mg(2+)</name>
        <dbReference type="ChEBI" id="CHEBI:18420"/>
    </ligand>
</feature>
<protein>
    <recommendedName>
        <fullName evidence="4 12">Enolase</fullName>
        <ecNumber evidence="3 12">4.2.1.11</ecNumber>
    </recommendedName>
    <alternativeName>
        <fullName evidence="12">2-phospho-D-glycerate hydro-lyase</fullName>
    </alternativeName>
    <alternativeName>
        <fullName evidence="12">2-phosphoglycerate dehydratase</fullName>
    </alternativeName>
</protein>
<dbReference type="PANTHER" id="PTHR11902:SF1">
    <property type="entry name" value="ENOLASE"/>
    <property type="match status" value="1"/>
</dbReference>
<sequence>MIMNELEIIDVRGREIIDSRGNPTVEVDVALAGGAIGRASVPSGASTGEHEAWELRDGDAKRYGGKGVLKAVENINKIIAPEVSGHDATLQPAIDKIMIDLDGTPNKSRLGANAILGVSLAVAKAAAIQLNLPLFKYLGGPNAKVLPVPMMNIINGGAHSDSPIDFQEFMIMPKGAPTFREALRYGAEVFHALKDVLHDRGLSTAVGDEGGFAPSLKSADDALECIAQAVKRAGYTLGTDIFIALDVASSEFYDPSQNLYVFKKSDGRGRTAEELTAYYQELQKKYPIISIEDGCAENDWLGWEQLTKAMGHNTQLVGDDLFVTNVEFLNQGISRHVANAVLVKVNQIGSLTETLDTVELAKDNKYSAIISHRSGETEDATIADIAVATNAGQIKTGSLSRSDRMAKYNQLLRIEEELGDDAVYGGKIHIL</sequence>
<dbReference type="GO" id="GO:0000287">
    <property type="term" value="F:magnesium ion binding"/>
    <property type="evidence" value="ECO:0007669"/>
    <property type="project" value="UniProtKB-UniRule"/>
</dbReference>
<dbReference type="SUPFAM" id="SSF51604">
    <property type="entry name" value="Enolase C-terminal domain-like"/>
    <property type="match status" value="1"/>
</dbReference>
<dbReference type="InterPro" id="IPR029017">
    <property type="entry name" value="Enolase-like_N"/>
</dbReference>
<gene>
    <name evidence="18" type="primary">eno_2</name>
    <name evidence="12" type="synonym">eno</name>
    <name evidence="18" type="ORF">AMLFYP55_01544</name>
</gene>
<evidence type="ECO:0000313" key="18">
    <source>
        <dbReference type="EMBL" id="VYT29303.1"/>
    </source>
</evidence>
<dbReference type="InterPro" id="IPR000941">
    <property type="entry name" value="Enolase"/>
</dbReference>
<dbReference type="CDD" id="cd03313">
    <property type="entry name" value="enolase"/>
    <property type="match status" value="1"/>
</dbReference>
<dbReference type="SFLD" id="SFLDF00002">
    <property type="entry name" value="enolase"/>
    <property type="match status" value="1"/>
</dbReference>
<dbReference type="Gene3D" id="3.30.390.10">
    <property type="entry name" value="Enolase-like, N-terminal domain"/>
    <property type="match status" value="1"/>
</dbReference>
<feature type="binding site" evidence="12">
    <location>
        <position position="344"/>
    </location>
    <ligand>
        <name>(2R)-2-phosphoglycerate</name>
        <dbReference type="ChEBI" id="CHEBI:58289"/>
    </ligand>
</feature>
<feature type="binding site" evidence="12">
    <location>
        <position position="167"/>
    </location>
    <ligand>
        <name>(2R)-2-phosphoglycerate</name>
        <dbReference type="ChEBI" id="CHEBI:58289"/>
    </ligand>
</feature>
<evidence type="ECO:0000256" key="14">
    <source>
        <dbReference type="PIRSR" id="PIRSR001400-2"/>
    </source>
</evidence>
<proteinExistence type="inferred from homology"/>
<feature type="active site" description="Proton acceptor" evidence="12 13">
    <location>
        <position position="344"/>
    </location>
</feature>
<evidence type="ECO:0000256" key="13">
    <source>
        <dbReference type="PIRSR" id="PIRSR001400-1"/>
    </source>
</evidence>
<dbReference type="Gene3D" id="3.20.20.120">
    <property type="entry name" value="Enolase-like C-terminal domain"/>
    <property type="match status" value="1"/>
</dbReference>
<feature type="binding site" evidence="12">
    <location>
        <position position="395"/>
    </location>
    <ligand>
        <name>(2R)-2-phosphoglycerate</name>
        <dbReference type="ChEBI" id="CHEBI:58289"/>
    </ligand>
</feature>
<evidence type="ECO:0000256" key="1">
    <source>
        <dbReference type="ARBA" id="ARBA00005031"/>
    </source>
</evidence>
<dbReference type="GO" id="GO:0005576">
    <property type="term" value="C:extracellular region"/>
    <property type="evidence" value="ECO:0007669"/>
    <property type="project" value="UniProtKB-SubCell"/>
</dbReference>
<dbReference type="EC" id="4.2.1.11" evidence="3 12"/>
<feature type="binding site" evidence="12">
    <location>
        <position position="373"/>
    </location>
    <ligand>
        <name>(2R)-2-phosphoglycerate</name>
        <dbReference type="ChEBI" id="CHEBI:58289"/>
    </ligand>
</feature>
<comment type="function">
    <text evidence="11 12">Catalyzes the reversible conversion of 2-phosphoglycerate (2-PG) into phosphoenolpyruvate (PEP). It is essential for the degradation of carbohydrates via glycolysis.</text>
</comment>
<dbReference type="InterPro" id="IPR020811">
    <property type="entry name" value="Enolase_N"/>
</dbReference>
<evidence type="ECO:0000256" key="7">
    <source>
        <dbReference type="ARBA" id="ARBA00022723"/>
    </source>
</evidence>
<evidence type="ECO:0000256" key="9">
    <source>
        <dbReference type="ARBA" id="ARBA00023152"/>
    </source>
</evidence>
<dbReference type="SMART" id="SM01193">
    <property type="entry name" value="Enolase_N"/>
    <property type="match status" value="1"/>
</dbReference>
<evidence type="ECO:0000256" key="2">
    <source>
        <dbReference type="ARBA" id="ARBA00009604"/>
    </source>
</evidence>
<dbReference type="GO" id="GO:0004634">
    <property type="term" value="F:phosphopyruvate hydratase activity"/>
    <property type="evidence" value="ECO:0007669"/>
    <property type="project" value="UniProtKB-UniRule"/>
</dbReference>
<evidence type="ECO:0000256" key="3">
    <source>
        <dbReference type="ARBA" id="ARBA00012058"/>
    </source>
</evidence>
<dbReference type="PRINTS" id="PR00148">
    <property type="entry name" value="ENOLASE"/>
</dbReference>
<feature type="domain" description="Enolase C-terminal TIM barrel" evidence="16">
    <location>
        <begin position="143"/>
        <end position="430"/>
    </location>
</feature>
<evidence type="ECO:0000256" key="10">
    <source>
        <dbReference type="ARBA" id="ARBA00023239"/>
    </source>
</evidence>
<organism evidence="18">
    <name type="scientific">Akkermansia muciniphila</name>
    <dbReference type="NCBI Taxonomy" id="239935"/>
    <lineage>
        <taxon>Bacteria</taxon>
        <taxon>Pseudomonadati</taxon>
        <taxon>Verrucomicrobiota</taxon>
        <taxon>Verrucomicrobiia</taxon>
        <taxon>Verrucomicrobiales</taxon>
        <taxon>Akkermansiaceae</taxon>
        <taxon>Akkermansia</taxon>
    </lineage>
</organism>
<evidence type="ECO:0000259" key="16">
    <source>
        <dbReference type="SMART" id="SM01192"/>
    </source>
</evidence>
<comment type="pathway">
    <text evidence="1 12">Carbohydrate degradation; glycolysis; pyruvate from D-glyceraldehyde 3-phosphate: step 4/5.</text>
</comment>
<name>A0A6N2VIF9_9BACT</name>
<evidence type="ECO:0000256" key="6">
    <source>
        <dbReference type="ARBA" id="ARBA00022525"/>
    </source>
</evidence>
<dbReference type="SFLD" id="SFLDG00178">
    <property type="entry name" value="enolase"/>
    <property type="match status" value="1"/>
</dbReference>
<comment type="similarity">
    <text evidence="2 12">Belongs to the enolase family.</text>
</comment>
<keyword evidence="10 12" id="KW-0456">Lyase</keyword>
<keyword evidence="7 12" id="KW-0479">Metal-binding</keyword>
<dbReference type="Pfam" id="PF03952">
    <property type="entry name" value="Enolase_N"/>
    <property type="match status" value="1"/>
</dbReference>
<dbReference type="PANTHER" id="PTHR11902">
    <property type="entry name" value="ENOLASE"/>
    <property type="match status" value="1"/>
</dbReference>
<dbReference type="SMART" id="SM01192">
    <property type="entry name" value="Enolase_C"/>
    <property type="match status" value="1"/>
</dbReference>